<name>A0A7S7AWE4_9SPIR</name>
<dbReference type="CDD" id="cd12252">
    <property type="entry name" value="RRM_DbpA"/>
    <property type="match status" value="1"/>
</dbReference>
<dbReference type="Gene3D" id="3.30.70.330">
    <property type="match status" value="1"/>
</dbReference>
<evidence type="ECO:0000313" key="3">
    <source>
        <dbReference type="EMBL" id="QOW61220.1"/>
    </source>
</evidence>
<sequence>MLNKIIIENEEQLISYLKDAVEAIKTKENPEELNKYRRIFKKAVPLTMRSYVAAYLIKQAGFTGSASGIKKDIRNRMHSSAIKQGFKSAHIPKPRVVLPEDGATSIFIGIGRKRGIFPKDIITLLIQGAGIPRDHIGGIRILDNYSFVQVMNDEADTIIEKLNNSYYRGKSLTVSHSRKPSDDMEEQTDFEEQIEEKETDKPFTEETYESQEIVNEQADISEENI</sequence>
<dbReference type="RefSeq" id="WP_194076682.1">
    <property type="nucleotide sequence ID" value="NZ_CP061839.1"/>
</dbReference>
<gene>
    <name evidence="3" type="ORF">IFE08_02140</name>
</gene>
<dbReference type="Proteomes" id="UP000593915">
    <property type="component" value="Chromosome"/>
</dbReference>
<dbReference type="InterPro" id="IPR005580">
    <property type="entry name" value="DbpA/CsdA_RNA-bd_dom"/>
</dbReference>
<evidence type="ECO:0000313" key="4">
    <source>
        <dbReference type="Proteomes" id="UP000593915"/>
    </source>
</evidence>
<dbReference type="Pfam" id="PF03880">
    <property type="entry name" value="DbpA"/>
    <property type="match status" value="1"/>
</dbReference>
<protein>
    <submittedName>
        <fullName evidence="3">DbpA RNA binding domain-containing protein</fullName>
    </submittedName>
</protein>
<accession>A0A7S7AWE4</accession>
<evidence type="ECO:0000256" key="1">
    <source>
        <dbReference type="SAM" id="MobiDB-lite"/>
    </source>
</evidence>
<dbReference type="AlphaFoldDB" id="A0A7S7AWE4"/>
<organism evidence="3 4">
    <name type="scientific">Treponema pedis</name>
    <dbReference type="NCBI Taxonomy" id="409322"/>
    <lineage>
        <taxon>Bacteria</taxon>
        <taxon>Pseudomonadati</taxon>
        <taxon>Spirochaetota</taxon>
        <taxon>Spirochaetia</taxon>
        <taxon>Spirochaetales</taxon>
        <taxon>Treponemataceae</taxon>
        <taxon>Treponema</taxon>
    </lineage>
</organism>
<feature type="compositionally biased region" description="Acidic residues" evidence="1">
    <location>
        <begin position="183"/>
        <end position="195"/>
    </location>
</feature>
<reference evidence="3 4" key="1">
    <citation type="submission" date="2020-09" db="EMBL/GenBank/DDBJ databases">
        <title>Characterization of Treponema spp. from bovine digital dermatitis in Korea.</title>
        <authorList>
            <person name="Espiritu H.M."/>
            <person name="Cho Y.I."/>
            <person name="Mamuad L."/>
        </authorList>
    </citation>
    <scope>NUCLEOTIDE SEQUENCE [LARGE SCALE GENOMIC DNA]</scope>
    <source>
        <strain evidence="3 4">KS1</strain>
    </source>
</reference>
<feature type="domain" description="DEAD box helicase DbpA/CsdA RNA-binding" evidence="2">
    <location>
        <begin position="106"/>
        <end position="175"/>
    </location>
</feature>
<dbReference type="EMBL" id="CP061839">
    <property type="protein sequence ID" value="QOW61220.1"/>
    <property type="molecule type" value="Genomic_DNA"/>
</dbReference>
<proteinExistence type="predicted"/>
<evidence type="ECO:0000259" key="2">
    <source>
        <dbReference type="Pfam" id="PF03880"/>
    </source>
</evidence>
<dbReference type="InterPro" id="IPR012677">
    <property type="entry name" value="Nucleotide-bd_a/b_plait_sf"/>
</dbReference>
<feature type="region of interest" description="Disordered" evidence="1">
    <location>
        <begin position="173"/>
        <end position="225"/>
    </location>
</feature>